<sequence>MKRSIQVRKPGSSTADLLTWTETDSSTATASASARSSQPSDGISKVVFGGQVTDGEAQSLLNKDRRPCSGHKMKEMRGSGIFGSDHPSEPTNRPRLRMYQAQEAKQRELRGTLPSHSDSKHQRRLSSSKYKEISGHDIFAPLPPPPPQEINPTGSKHSMGIPIPRNVPTSVTVSNPPGGHTGIPSSGEPVIKPAKKIYNQKFQDLSGNDIFKEAVAVDSGSAEKKLSRAKLREMRGNDIFSDGKVESRDYLGGIRHNVSLDERNDDREESDNGSDTKMKENSRRKSLLSKGKQSLRALYQATRIPESRQQGHGISLSTLYRRSLLWLVVGDRKGAVFGGLVELIRNIREQIIPLFSQIDLIARLYSVPQMVICEISVLSGSFYISLVGAEKGQDSYASGRDSCQVSLEQLEEGWLITGDSVSLEEMFGSSTLDDGGVHLFANK</sequence>
<protein>
    <recommendedName>
        <fullName evidence="2">DUF4057 domain-containing protein</fullName>
    </recommendedName>
</protein>
<feature type="compositionally biased region" description="Basic and acidic residues" evidence="1">
    <location>
        <begin position="274"/>
        <end position="283"/>
    </location>
</feature>
<reference evidence="3 4" key="1">
    <citation type="journal article" date="2024" name="G3 (Bethesda)">
        <title>Genome assembly of Hibiscus sabdariffa L. provides insights into metabolisms of medicinal natural products.</title>
        <authorList>
            <person name="Kim T."/>
        </authorList>
    </citation>
    <scope>NUCLEOTIDE SEQUENCE [LARGE SCALE GENOMIC DNA]</scope>
    <source>
        <strain evidence="3">TK-2024</strain>
        <tissue evidence="3">Old leaves</tissue>
    </source>
</reference>
<feature type="domain" description="DUF4057" evidence="2">
    <location>
        <begin position="103"/>
        <end position="256"/>
    </location>
</feature>
<dbReference type="Proteomes" id="UP001396334">
    <property type="component" value="Unassembled WGS sequence"/>
</dbReference>
<feature type="region of interest" description="Disordered" evidence="1">
    <location>
        <begin position="57"/>
        <end position="128"/>
    </location>
</feature>
<dbReference type="PANTHER" id="PTHR31132">
    <property type="entry name" value="N-LYSINE METHYLTRANSFERASE"/>
    <property type="match status" value="1"/>
</dbReference>
<dbReference type="InterPro" id="IPR025131">
    <property type="entry name" value="DUF4057"/>
</dbReference>
<feature type="domain" description="DUF4057" evidence="2">
    <location>
        <begin position="3"/>
        <end position="87"/>
    </location>
</feature>
<evidence type="ECO:0000259" key="2">
    <source>
        <dbReference type="Pfam" id="PF13266"/>
    </source>
</evidence>
<dbReference type="EMBL" id="JBBPBN010000023">
    <property type="protein sequence ID" value="KAK9011262.1"/>
    <property type="molecule type" value="Genomic_DNA"/>
</dbReference>
<dbReference type="PANTHER" id="PTHR31132:SF2">
    <property type="entry name" value="HEMATOLOGICAL_NEUROLOGICAL-LIKE PROTEIN"/>
    <property type="match status" value="1"/>
</dbReference>
<keyword evidence="4" id="KW-1185">Reference proteome</keyword>
<feature type="region of interest" description="Disordered" evidence="1">
    <location>
        <begin position="1"/>
        <end position="20"/>
    </location>
</feature>
<feature type="region of interest" description="Disordered" evidence="1">
    <location>
        <begin position="27"/>
        <end position="46"/>
    </location>
</feature>
<evidence type="ECO:0000313" key="4">
    <source>
        <dbReference type="Proteomes" id="UP001396334"/>
    </source>
</evidence>
<comment type="caution">
    <text evidence="3">The sequence shown here is derived from an EMBL/GenBank/DDBJ whole genome shotgun (WGS) entry which is preliminary data.</text>
</comment>
<feature type="compositionally biased region" description="Basic and acidic residues" evidence="1">
    <location>
        <begin position="62"/>
        <end position="77"/>
    </location>
</feature>
<evidence type="ECO:0000313" key="3">
    <source>
        <dbReference type="EMBL" id="KAK9011262.1"/>
    </source>
</evidence>
<evidence type="ECO:0000256" key="1">
    <source>
        <dbReference type="SAM" id="MobiDB-lite"/>
    </source>
</evidence>
<dbReference type="Pfam" id="PF13266">
    <property type="entry name" value="DUF4057"/>
    <property type="match status" value="2"/>
</dbReference>
<proteinExistence type="predicted"/>
<accession>A0ABR2REB7</accession>
<organism evidence="3 4">
    <name type="scientific">Hibiscus sabdariffa</name>
    <name type="common">roselle</name>
    <dbReference type="NCBI Taxonomy" id="183260"/>
    <lineage>
        <taxon>Eukaryota</taxon>
        <taxon>Viridiplantae</taxon>
        <taxon>Streptophyta</taxon>
        <taxon>Embryophyta</taxon>
        <taxon>Tracheophyta</taxon>
        <taxon>Spermatophyta</taxon>
        <taxon>Magnoliopsida</taxon>
        <taxon>eudicotyledons</taxon>
        <taxon>Gunneridae</taxon>
        <taxon>Pentapetalae</taxon>
        <taxon>rosids</taxon>
        <taxon>malvids</taxon>
        <taxon>Malvales</taxon>
        <taxon>Malvaceae</taxon>
        <taxon>Malvoideae</taxon>
        <taxon>Hibiscus</taxon>
    </lineage>
</organism>
<gene>
    <name evidence="3" type="ORF">V6N11_044116</name>
</gene>
<feature type="region of interest" description="Disordered" evidence="1">
    <location>
        <begin position="261"/>
        <end position="292"/>
    </location>
</feature>
<name>A0ABR2REB7_9ROSI</name>
<feature type="compositionally biased region" description="Low complexity" evidence="1">
    <location>
        <begin position="27"/>
        <end position="37"/>
    </location>
</feature>